<sequence length="67" mass="7266">MKTPCGQEDCDCGHTIEKLVKALEECQRLATERIRTADAAVKKDIYAADALMGIAVTARDAIKEAKS</sequence>
<protein>
    <submittedName>
        <fullName evidence="1">Uncharacterized protein</fullName>
    </submittedName>
</protein>
<accession>A0A0F8XPV7</accession>
<comment type="caution">
    <text evidence="1">The sequence shown here is derived from an EMBL/GenBank/DDBJ whole genome shotgun (WGS) entry which is preliminary data.</text>
</comment>
<dbReference type="AlphaFoldDB" id="A0A0F8XPV7"/>
<dbReference type="EMBL" id="LAZR01061615">
    <property type="protein sequence ID" value="KKK63220.1"/>
    <property type="molecule type" value="Genomic_DNA"/>
</dbReference>
<gene>
    <name evidence="1" type="ORF">LCGC14_2996460</name>
</gene>
<evidence type="ECO:0000313" key="1">
    <source>
        <dbReference type="EMBL" id="KKK63220.1"/>
    </source>
</evidence>
<proteinExistence type="predicted"/>
<organism evidence="1">
    <name type="scientific">marine sediment metagenome</name>
    <dbReference type="NCBI Taxonomy" id="412755"/>
    <lineage>
        <taxon>unclassified sequences</taxon>
        <taxon>metagenomes</taxon>
        <taxon>ecological metagenomes</taxon>
    </lineage>
</organism>
<reference evidence="1" key="1">
    <citation type="journal article" date="2015" name="Nature">
        <title>Complex archaea that bridge the gap between prokaryotes and eukaryotes.</title>
        <authorList>
            <person name="Spang A."/>
            <person name="Saw J.H."/>
            <person name="Jorgensen S.L."/>
            <person name="Zaremba-Niedzwiedzka K."/>
            <person name="Martijn J."/>
            <person name="Lind A.E."/>
            <person name="van Eijk R."/>
            <person name="Schleper C."/>
            <person name="Guy L."/>
            <person name="Ettema T.J."/>
        </authorList>
    </citation>
    <scope>NUCLEOTIDE SEQUENCE</scope>
</reference>
<name>A0A0F8XPV7_9ZZZZ</name>